<name>A0ABZ2M220_9BACT</name>
<gene>
    <name evidence="1" type="ORF">LZC94_08230</name>
</gene>
<dbReference type="RefSeq" id="WP_394826886.1">
    <property type="nucleotide sequence ID" value="NZ_CP089984.1"/>
</dbReference>
<dbReference type="EMBL" id="CP089984">
    <property type="protein sequence ID" value="WXB17256.1"/>
    <property type="molecule type" value="Genomic_DNA"/>
</dbReference>
<evidence type="ECO:0008006" key="3">
    <source>
        <dbReference type="Google" id="ProtNLM"/>
    </source>
</evidence>
<evidence type="ECO:0000313" key="2">
    <source>
        <dbReference type="Proteomes" id="UP001370348"/>
    </source>
</evidence>
<keyword evidence="2" id="KW-1185">Reference proteome</keyword>
<evidence type="ECO:0000313" key="1">
    <source>
        <dbReference type="EMBL" id="WXB17256.1"/>
    </source>
</evidence>
<protein>
    <recommendedName>
        <fullName evidence="3">Secreted protein</fullName>
    </recommendedName>
</protein>
<proteinExistence type="predicted"/>
<dbReference type="Proteomes" id="UP001370348">
    <property type="component" value="Chromosome"/>
</dbReference>
<reference evidence="1 2" key="1">
    <citation type="submission" date="2021-12" db="EMBL/GenBank/DDBJ databases">
        <title>Discovery of the Pendulisporaceae a myxobacterial family with distinct sporulation behavior and unique specialized metabolism.</title>
        <authorList>
            <person name="Garcia R."/>
            <person name="Popoff A."/>
            <person name="Bader C.D."/>
            <person name="Loehr J."/>
            <person name="Walesch S."/>
            <person name="Walt C."/>
            <person name="Boldt J."/>
            <person name="Bunk B."/>
            <person name="Haeckl F.J.F.P.J."/>
            <person name="Gunesch A.P."/>
            <person name="Birkelbach J."/>
            <person name="Nuebel U."/>
            <person name="Pietschmann T."/>
            <person name="Bach T."/>
            <person name="Mueller R."/>
        </authorList>
    </citation>
    <scope>NUCLEOTIDE SEQUENCE [LARGE SCALE GENOMIC DNA]</scope>
    <source>
        <strain evidence="1 2">MSr11954</strain>
    </source>
</reference>
<organism evidence="1 2">
    <name type="scientific">Pendulispora albinea</name>
    <dbReference type="NCBI Taxonomy" id="2741071"/>
    <lineage>
        <taxon>Bacteria</taxon>
        <taxon>Pseudomonadati</taxon>
        <taxon>Myxococcota</taxon>
        <taxon>Myxococcia</taxon>
        <taxon>Myxococcales</taxon>
        <taxon>Sorangiineae</taxon>
        <taxon>Pendulisporaceae</taxon>
        <taxon>Pendulispora</taxon>
    </lineage>
</organism>
<accession>A0ABZ2M220</accession>
<sequence length="122" mass="12985">MAMLGLTLTPAAHAGARFNNSDFYIDSEGHYASGMVSGVRNTADTVARIECGITATFDNISMFCWGQNAAQKSVTCFSSRPALVQAAATIQSESTIVFYWNEAGECTYLSVLVESATAPKTP</sequence>